<evidence type="ECO:0000256" key="2">
    <source>
        <dbReference type="SAM" id="SignalP"/>
    </source>
</evidence>
<dbReference type="RefSeq" id="WP_169208341.1">
    <property type="nucleotide sequence ID" value="NZ_CP059560.1"/>
</dbReference>
<evidence type="ECO:0000313" key="4">
    <source>
        <dbReference type="Proteomes" id="UP000652074"/>
    </source>
</evidence>
<dbReference type="Gene3D" id="3.40.190.170">
    <property type="entry name" value="Bacterial extracellular solute-binding protein, family 7"/>
    <property type="match status" value="1"/>
</dbReference>
<evidence type="ECO:0000313" key="3">
    <source>
        <dbReference type="EMBL" id="NMF91012.1"/>
    </source>
</evidence>
<dbReference type="PANTHER" id="PTHR33376:SF5">
    <property type="entry name" value="EXTRACYTOPLASMIC SOLUTE RECEPTOR PROTEIN"/>
    <property type="match status" value="1"/>
</dbReference>
<dbReference type="InterPro" id="IPR038404">
    <property type="entry name" value="TRAP_DctP_sf"/>
</dbReference>
<dbReference type="EMBL" id="WTVR01000061">
    <property type="protein sequence ID" value="NMF91012.1"/>
    <property type="molecule type" value="Genomic_DNA"/>
</dbReference>
<dbReference type="PANTHER" id="PTHR33376">
    <property type="match status" value="1"/>
</dbReference>
<accession>A0ABX1MSR5</accession>
<dbReference type="InterPro" id="IPR018389">
    <property type="entry name" value="DctP_fam"/>
</dbReference>
<gene>
    <name evidence="3" type="ORF">GPA26_21345</name>
</gene>
<proteinExistence type="predicted"/>
<dbReference type="SUPFAM" id="SSF53850">
    <property type="entry name" value="Periplasmic binding protein-like II"/>
    <property type="match status" value="1"/>
</dbReference>
<evidence type="ECO:0000256" key="1">
    <source>
        <dbReference type="ARBA" id="ARBA00022729"/>
    </source>
</evidence>
<reference evidence="3 4" key="1">
    <citation type="submission" date="2019-12" db="EMBL/GenBank/DDBJ databases">
        <title>Comparative genomics gives insights into the taxonomy of the Azoarcus-Aromatoleum group and reveals separate origins of nif in the plant-associated Azoarcus and non-plant-associated Aromatoleum sub-groups.</title>
        <authorList>
            <person name="Lafos M."/>
            <person name="Maluk M."/>
            <person name="Batista M."/>
            <person name="Junghare M."/>
            <person name="Carmona M."/>
            <person name="Faoro H."/>
            <person name="Cruz L.M."/>
            <person name="Battistoni F."/>
            <person name="De Souza E."/>
            <person name="Pedrosa F."/>
            <person name="Chen W.-M."/>
            <person name="Poole P.S."/>
            <person name="Dixon R.A."/>
            <person name="James E.K."/>
        </authorList>
    </citation>
    <scope>NUCLEOTIDE SEQUENCE [LARGE SCALE GENOMIC DNA]</scope>
    <source>
        <strain evidence="3 4">ToN1</strain>
    </source>
</reference>
<feature type="chain" id="PRO_5046011007" evidence="2">
    <location>
        <begin position="26"/>
        <end position="330"/>
    </location>
</feature>
<sequence>MKIAPKRFARWSLTLAAAWMTHAGAAEMIITSEVPITTNPSTYIEQFIAEVGKRTNGAIQGKYFPASQLYNDRDALAALGTGGVHMVWPVSSRLELMDPRLGAISLPFMLGTREMTNRCFADGFTRQVSGYIEPRGVKVLGFLRTAELLFIMKSRDVQRVDDLKGQKVRVVGGKVMLDAMQSIHASPVSMAASEMSAALAQGAIDGAMTSPAGWVDVLGSTAKFAMLAPGMALATSAVAVDKAWFDGLPEAQRKVIQAVLDEIIARQWKETVVKDEQLVKQMVDQGGTYRVLPAAETDRLKERFLAAGQGFRDKHPEVIKQVEDLRKTCL</sequence>
<dbReference type="Proteomes" id="UP000652074">
    <property type="component" value="Unassembled WGS sequence"/>
</dbReference>
<protein>
    <submittedName>
        <fullName evidence="3">C4-dicarboxylate ABC transporter substrate-binding protein</fullName>
    </submittedName>
</protein>
<name>A0ABX1MSR5_9RHOO</name>
<keyword evidence="4" id="KW-1185">Reference proteome</keyword>
<comment type="caution">
    <text evidence="3">The sequence shown here is derived from an EMBL/GenBank/DDBJ whole genome shotgun (WGS) entry which is preliminary data.</text>
</comment>
<dbReference type="Pfam" id="PF03480">
    <property type="entry name" value="DctP"/>
    <property type="match status" value="1"/>
</dbReference>
<keyword evidence="1 2" id="KW-0732">Signal</keyword>
<dbReference type="NCBIfam" id="NF037995">
    <property type="entry name" value="TRAP_S1"/>
    <property type="match status" value="1"/>
</dbReference>
<feature type="signal peptide" evidence="2">
    <location>
        <begin position="1"/>
        <end position="25"/>
    </location>
</feature>
<organism evidence="3 4">
    <name type="scientific">Aromatoleum petrolei</name>
    <dbReference type="NCBI Taxonomy" id="76116"/>
    <lineage>
        <taxon>Bacteria</taxon>
        <taxon>Pseudomonadati</taxon>
        <taxon>Pseudomonadota</taxon>
        <taxon>Betaproteobacteria</taxon>
        <taxon>Rhodocyclales</taxon>
        <taxon>Rhodocyclaceae</taxon>
        <taxon>Aromatoleum</taxon>
    </lineage>
</organism>